<dbReference type="PROSITE" id="PS50166">
    <property type="entry name" value="IMPORTIN_B_NT"/>
    <property type="match status" value="1"/>
</dbReference>
<dbReference type="EMBL" id="JBJQOH010000006">
    <property type="protein sequence ID" value="KAL3683369.1"/>
    <property type="molecule type" value="Genomic_DNA"/>
</dbReference>
<protein>
    <recommendedName>
        <fullName evidence="9">Importin N-terminal domain-containing protein</fullName>
    </recommendedName>
</protein>
<dbReference type="InterPro" id="IPR001494">
    <property type="entry name" value="Importin-beta_N"/>
</dbReference>
<evidence type="ECO:0000313" key="10">
    <source>
        <dbReference type="EMBL" id="KAL3683369.1"/>
    </source>
</evidence>
<dbReference type="AlphaFoldDB" id="A0ABD3GYE8"/>
<feature type="compositionally biased region" description="Basic and acidic residues" evidence="8">
    <location>
        <begin position="988"/>
        <end position="999"/>
    </location>
</feature>
<gene>
    <name evidence="10" type="ORF">R1sor_001391</name>
</gene>
<dbReference type="PANTHER" id="PTHR10997:SF8">
    <property type="entry name" value="EXPORTIN-2"/>
    <property type="match status" value="1"/>
</dbReference>
<dbReference type="Pfam" id="PF03810">
    <property type="entry name" value="IBN_N"/>
    <property type="match status" value="1"/>
</dbReference>
<evidence type="ECO:0000256" key="7">
    <source>
        <dbReference type="ARBA" id="ARBA00023242"/>
    </source>
</evidence>
<evidence type="ECO:0000256" key="8">
    <source>
        <dbReference type="SAM" id="MobiDB-lite"/>
    </source>
</evidence>
<evidence type="ECO:0000256" key="6">
    <source>
        <dbReference type="ARBA" id="ARBA00022927"/>
    </source>
</evidence>
<dbReference type="GO" id="GO:0005737">
    <property type="term" value="C:cytoplasm"/>
    <property type="evidence" value="ECO:0007669"/>
    <property type="project" value="UniProtKB-SubCell"/>
</dbReference>
<dbReference type="InterPro" id="IPR013713">
    <property type="entry name" value="XPO2_central"/>
</dbReference>
<name>A0ABD3GYE8_9MARC</name>
<feature type="domain" description="Importin N-terminal" evidence="9">
    <location>
        <begin position="29"/>
        <end position="105"/>
    </location>
</feature>
<keyword evidence="4" id="KW-0813">Transport</keyword>
<evidence type="ECO:0000256" key="1">
    <source>
        <dbReference type="ARBA" id="ARBA00004123"/>
    </source>
</evidence>
<feature type="region of interest" description="Disordered" evidence="8">
    <location>
        <begin position="988"/>
        <end position="1009"/>
    </location>
</feature>
<comment type="caution">
    <text evidence="10">The sequence shown here is derived from an EMBL/GenBank/DDBJ whole genome shotgun (WGS) entry which is preliminary data.</text>
</comment>
<keyword evidence="5" id="KW-0963">Cytoplasm</keyword>
<keyword evidence="11" id="KW-1185">Reference proteome</keyword>
<evidence type="ECO:0000256" key="3">
    <source>
        <dbReference type="ARBA" id="ARBA00008669"/>
    </source>
</evidence>
<dbReference type="GO" id="GO:0015031">
    <property type="term" value="P:protein transport"/>
    <property type="evidence" value="ECO:0007669"/>
    <property type="project" value="UniProtKB-KW"/>
</dbReference>
<dbReference type="InterPro" id="IPR016024">
    <property type="entry name" value="ARM-type_fold"/>
</dbReference>
<comment type="subcellular location">
    <subcellularLocation>
        <location evidence="2">Cytoplasm</location>
    </subcellularLocation>
    <subcellularLocation>
        <location evidence="1">Nucleus</location>
    </subcellularLocation>
</comment>
<dbReference type="Proteomes" id="UP001633002">
    <property type="component" value="Unassembled WGS sequence"/>
</dbReference>
<dbReference type="InterPro" id="IPR005043">
    <property type="entry name" value="XPO2_C"/>
</dbReference>
<proteinExistence type="inferred from homology"/>
<dbReference type="InterPro" id="IPR011989">
    <property type="entry name" value="ARM-like"/>
</dbReference>
<evidence type="ECO:0000256" key="4">
    <source>
        <dbReference type="ARBA" id="ARBA00022448"/>
    </source>
</evidence>
<dbReference type="Gene3D" id="1.25.10.10">
    <property type="entry name" value="Leucine-rich Repeat Variant"/>
    <property type="match status" value="1"/>
</dbReference>
<evidence type="ECO:0000313" key="11">
    <source>
        <dbReference type="Proteomes" id="UP001633002"/>
    </source>
</evidence>
<comment type="similarity">
    <text evidence="3">Belongs to the XPO2/CSE1 family.</text>
</comment>
<dbReference type="FunFam" id="1.25.10.10:FF:000057">
    <property type="entry name" value="Exportin-2 isoform 1"/>
    <property type="match status" value="1"/>
</dbReference>
<dbReference type="Pfam" id="PF03378">
    <property type="entry name" value="CAS_CSE1"/>
    <property type="match status" value="1"/>
</dbReference>
<dbReference type="GO" id="GO:0005634">
    <property type="term" value="C:nucleus"/>
    <property type="evidence" value="ECO:0007669"/>
    <property type="project" value="UniProtKB-SubCell"/>
</dbReference>
<dbReference type="Pfam" id="PF08506">
    <property type="entry name" value="Cse1"/>
    <property type="match status" value="1"/>
</dbReference>
<evidence type="ECO:0000256" key="2">
    <source>
        <dbReference type="ARBA" id="ARBA00004496"/>
    </source>
</evidence>
<dbReference type="PANTHER" id="PTHR10997">
    <property type="entry name" value="IMPORTIN-7, 8, 11"/>
    <property type="match status" value="1"/>
</dbReference>
<dbReference type="SMART" id="SM00913">
    <property type="entry name" value="IBN_N"/>
    <property type="match status" value="1"/>
</dbReference>
<accession>A0ABD3GYE8</accession>
<evidence type="ECO:0000256" key="5">
    <source>
        <dbReference type="ARBA" id="ARBA00022490"/>
    </source>
</evidence>
<keyword evidence="6" id="KW-0653">Protein transport</keyword>
<organism evidence="10 11">
    <name type="scientific">Riccia sorocarpa</name>
    <dbReference type="NCBI Taxonomy" id="122646"/>
    <lineage>
        <taxon>Eukaryota</taxon>
        <taxon>Viridiplantae</taxon>
        <taxon>Streptophyta</taxon>
        <taxon>Embryophyta</taxon>
        <taxon>Marchantiophyta</taxon>
        <taxon>Marchantiopsida</taxon>
        <taxon>Marchantiidae</taxon>
        <taxon>Marchantiales</taxon>
        <taxon>Ricciaceae</taxon>
        <taxon>Riccia</taxon>
    </lineage>
</organism>
<dbReference type="SUPFAM" id="SSF48371">
    <property type="entry name" value="ARM repeat"/>
    <property type="match status" value="1"/>
</dbReference>
<evidence type="ECO:0000259" key="9">
    <source>
        <dbReference type="PROSITE" id="PS50166"/>
    </source>
</evidence>
<sequence length="1062" mass="119329">MQYTEETLRTLSDCFKQTLAPDPEPRKVAEHFLKQSSEQPGYGIAILRLLSESSVDDQVRQSAAVNFKNHIKYRWSVPEDSPVVGAIQDGEKEQIKALIVGLMLNTPAKIQSQLSEALAIISNHDFPAKWPLLLPELVANLRSSSDLHVANGILSTANSIFKKFRYQYKTNELFTDLKYCLDTFAAPLLEVFQKNGQLIASQQDPAMLKTLFEGQRLCCRIFYSLNFQELPEFFENHMAEWMGEFHKYLTYSNPALNESNADKENVVDQLKAAICENINLYMEKNEEEFQGYLSQFAQDVWGLLMTVSLSPSHDRLATTAIKFLTTVSKSVHHGLFADGATLKQICESIVIPNVRLREEDEELFEMNHVEYIRRDMEGSDLDTRRRMACELVKGLSTHYREQVTAMFSAYIQEMLKDYAVNPAQNWKSKDCAIYLVVSLAPRQAGGSVGSDLVNVEQFFNSQIVPELQSPDINSLPLLKADSLKFMTTFRSQVPKAMALQLVVRFLVSESNVVHSYAASCIEKMLVLKDGKQPRYTGADLSPSLEQLLTNLFAALKLPESQENAYVMKCIMRVVSMADLHQYTSLCLAELARILGEVCKNPTNPSFNHYLFEAVAALVRKACGKDSNQVATFETLLFPVFQIVLEQDVTEFAPYVFQILAQLIESRRPPLPSVYIAMFPPLLTATLWQRSANVPALVRLLQAYLQNAPQEFSQASQLNPVLGVFEKLVGSRNTDHQGFYILNTVIENLSYETFAQYVPQIWGILFSRLQRERTLKFIKSLIIFMSLFAVKHGHSLLTDSINAVQPNLVFMILEQIWIPNLTYITGDMETKLCAVAATKLLTESPALLADGAGPLWGRLLNSVMTLLVRPEEERVEEEADIPDLDEVVGYTTTYAQLYNAGKKEEDPVKDVKDAKEHLAVSLARVSAQYPGKFGPLIQQYLDSANQAGLMQILSTHRVGLALCIIVRRSFDAAVSAYVLLGRVSFTAKKSDSGEPSERRYLSSCSGSEDVPNRRSLQFVWSSKTMDSPAIGGVVKNVCSRTLVPRWQGRLETEHKSKEGAVMG</sequence>
<reference evidence="10 11" key="1">
    <citation type="submission" date="2024-09" db="EMBL/GenBank/DDBJ databases">
        <title>Chromosome-scale assembly of Riccia sorocarpa.</title>
        <authorList>
            <person name="Paukszto L."/>
        </authorList>
    </citation>
    <scope>NUCLEOTIDE SEQUENCE [LARGE SCALE GENOMIC DNA]</scope>
    <source>
        <strain evidence="10">LP-2024</strain>
        <tissue evidence="10">Aerial parts of the thallus</tissue>
    </source>
</reference>
<keyword evidence="7" id="KW-0539">Nucleus</keyword>